<dbReference type="Gene3D" id="2.170.140.10">
    <property type="entry name" value="Chitin binding domain"/>
    <property type="match status" value="7"/>
</dbReference>
<evidence type="ECO:0000256" key="2">
    <source>
        <dbReference type="ARBA" id="ARBA00022729"/>
    </source>
</evidence>
<dbReference type="AlphaFoldDB" id="A0AAV4HXN1"/>
<feature type="domain" description="Chitin-binding type-2" evidence="6">
    <location>
        <begin position="474"/>
        <end position="537"/>
    </location>
</feature>
<sequence>MLDSAEWLQITPTDADQRAFDRQEFCQLVWETTSNVDPPPRSKANQVRCPGYRQNVQDPTDCSSYYECNNNVVTRRSCGQGRVFSPANQICGNFATPAGCTPSRSQQGTAASNPTTTYQCPGANGRFQDTSDCSKFYVCTNNRPQRQQCPAGQMFDPNAESCSDIHVPEGCHMPDSGPSQAVQQPGVGQGDYQCPTSHGTFHDTSDCSWYYVCSHWQPVRRQCPATQLFDPNTEVCSATARPIGCHMSGRQGPQPGSFRCPTAYGAYQDRTDCSKYWNCYNNQLTSSECPDRQLFDPRTSQCSGTINTVAGCTMPSGWTNPPSTGSGGSFRCPTAYGAYQDQADCSKYWNCYNNQPTSSECPDRQLFDPRTSQCSGTINTVAGCTMPSGWTNLPSTGTGGSFRCPRSSGEFGYSADCSQFWRCDDSVPTLRRCMGTLLFNSARGYCDWPSELGQNPRDCRLVSGPAPPPSPVTGVECPVSKQASHIAHPRLCNAFYICGNGMLHTPCVFCGDGTYFDQRSQVCIPAPSVDLVTVCPGKVMMPDFNKTQAQKDGC</sequence>
<evidence type="ECO:0000256" key="1">
    <source>
        <dbReference type="ARBA" id="ARBA00022669"/>
    </source>
</evidence>
<dbReference type="PANTHER" id="PTHR23301">
    <property type="entry name" value="CHITIN BINDING PERITROPHIN-A"/>
    <property type="match status" value="1"/>
</dbReference>
<keyword evidence="3" id="KW-0677">Repeat</keyword>
<evidence type="ECO:0000259" key="6">
    <source>
        <dbReference type="PROSITE" id="PS50940"/>
    </source>
</evidence>
<dbReference type="EMBL" id="BMAT01012943">
    <property type="protein sequence ID" value="GFS02350.1"/>
    <property type="molecule type" value="Genomic_DNA"/>
</dbReference>
<organism evidence="7 8">
    <name type="scientific">Elysia marginata</name>
    <dbReference type="NCBI Taxonomy" id="1093978"/>
    <lineage>
        <taxon>Eukaryota</taxon>
        <taxon>Metazoa</taxon>
        <taxon>Spiralia</taxon>
        <taxon>Lophotrochozoa</taxon>
        <taxon>Mollusca</taxon>
        <taxon>Gastropoda</taxon>
        <taxon>Heterobranchia</taxon>
        <taxon>Euthyneura</taxon>
        <taxon>Panpulmonata</taxon>
        <taxon>Sacoglossa</taxon>
        <taxon>Placobranchoidea</taxon>
        <taxon>Plakobranchidae</taxon>
        <taxon>Elysia</taxon>
    </lineage>
</organism>
<keyword evidence="1" id="KW-0147">Chitin-binding</keyword>
<dbReference type="SUPFAM" id="SSF57625">
    <property type="entry name" value="Invertebrate chitin-binding proteins"/>
    <property type="match status" value="7"/>
</dbReference>
<proteinExistence type="predicted"/>
<feature type="domain" description="Chitin-binding type-2" evidence="6">
    <location>
        <begin position="191"/>
        <end position="247"/>
    </location>
</feature>
<feature type="domain" description="Chitin-binding type-2" evidence="6">
    <location>
        <begin position="401"/>
        <end position="461"/>
    </location>
</feature>
<gene>
    <name evidence="7" type="ORF">ElyMa_006443100</name>
</gene>
<evidence type="ECO:0000256" key="5">
    <source>
        <dbReference type="ARBA" id="ARBA00023180"/>
    </source>
</evidence>
<keyword evidence="8" id="KW-1185">Reference proteome</keyword>
<feature type="domain" description="Chitin-binding type-2" evidence="6">
    <location>
        <begin position="329"/>
        <end position="386"/>
    </location>
</feature>
<reference evidence="7 8" key="1">
    <citation type="journal article" date="2021" name="Elife">
        <title>Chloroplast acquisition without the gene transfer in kleptoplastic sea slugs, Plakobranchus ocellatus.</title>
        <authorList>
            <person name="Maeda T."/>
            <person name="Takahashi S."/>
            <person name="Yoshida T."/>
            <person name="Shimamura S."/>
            <person name="Takaki Y."/>
            <person name="Nagai Y."/>
            <person name="Toyoda A."/>
            <person name="Suzuki Y."/>
            <person name="Arimoto A."/>
            <person name="Ishii H."/>
            <person name="Satoh N."/>
            <person name="Nishiyama T."/>
            <person name="Hasebe M."/>
            <person name="Maruyama T."/>
            <person name="Minagawa J."/>
            <person name="Obokata J."/>
            <person name="Shigenobu S."/>
        </authorList>
    </citation>
    <scope>NUCLEOTIDE SEQUENCE [LARGE SCALE GENOMIC DNA]</scope>
</reference>
<evidence type="ECO:0000313" key="8">
    <source>
        <dbReference type="Proteomes" id="UP000762676"/>
    </source>
</evidence>
<evidence type="ECO:0000256" key="3">
    <source>
        <dbReference type="ARBA" id="ARBA00022737"/>
    </source>
</evidence>
<feature type="domain" description="Chitin-binding type-2" evidence="6">
    <location>
        <begin position="257"/>
        <end position="314"/>
    </location>
</feature>
<dbReference type="Pfam" id="PF01607">
    <property type="entry name" value="CBM_14"/>
    <property type="match status" value="7"/>
</dbReference>
<feature type="domain" description="Chitin-binding type-2" evidence="6">
    <location>
        <begin position="117"/>
        <end position="173"/>
    </location>
</feature>
<name>A0AAV4HXN1_9GAST</name>
<keyword evidence="5" id="KW-0325">Glycoprotein</keyword>
<evidence type="ECO:0000313" key="7">
    <source>
        <dbReference type="EMBL" id="GFS02350.1"/>
    </source>
</evidence>
<dbReference type="Proteomes" id="UP000762676">
    <property type="component" value="Unassembled WGS sequence"/>
</dbReference>
<keyword evidence="2" id="KW-0732">Signal</keyword>
<accession>A0AAV4HXN1</accession>
<keyword evidence="4" id="KW-1015">Disulfide bond</keyword>
<dbReference type="InterPro" id="IPR051940">
    <property type="entry name" value="Chitin_bind-dev_reg"/>
</dbReference>
<dbReference type="PROSITE" id="PS50940">
    <property type="entry name" value="CHIT_BIND_II"/>
    <property type="match status" value="7"/>
</dbReference>
<protein>
    <submittedName>
        <fullName evidence="7">Peritrophic membrane protein 1</fullName>
    </submittedName>
</protein>
<evidence type="ECO:0000256" key="4">
    <source>
        <dbReference type="ARBA" id="ARBA00023157"/>
    </source>
</evidence>
<dbReference type="SMART" id="SM00494">
    <property type="entry name" value="ChtBD2"/>
    <property type="match status" value="7"/>
</dbReference>
<dbReference type="PANTHER" id="PTHR23301:SF0">
    <property type="entry name" value="CHITIN-BINDING TYPE-2 DOMAIN-CONTAINING PROTEIN-RELATED"/>
    <property type="match status" value="1"/>
</dbReference>
<dbReference type="InterPro" id="IPR036508">
    <property type="entry name" value="Chitin-bd_dom_sf"/>
</dbReference>
<dbReference type="InterPro" id="IPR002557">
    <property type="entry name" value="Chitin-bd_dom"/>
</dbReference>
<feature type="domain" description="Chitin-binding type-2" evidence="6">
    <location>
        <begin position="46"/>
        <end position="102"/>
    </location>
</feature>
<dbReference type="GO" id="GO:0005576">
    <property type="term" value="C:extracellular region"/>
    <property type="evidence" value="ECO:0007669"/>
    <property type="project" value="InterPro"/>
</dbReference>
<comment type="caution">
    <text evidence="7">The sequence shown here is derived from an EMBL/GenBank/DDBJ whole genome shotgun (WGS) entry which is preliminary data.</text>
</comment>
<dbReference type="GO" id="GO:0008061">
    <property type="term" value="F:chitin binding"/>
    <property type="evidence" value="ECO:0007669"/>
    <property type="project" value="UniProtKB-KW"/>
</dbReference>